<dbReference type="AlphaFoldDB" id="A0A941FLA1"/>
<evidence type="ECO:0000313" key="3">
    <source>
        <dbReference type="EMBL" id="MBR8643570.1"/>
    </source>
</evidence>
<keyword evidence="4" id="KW-1185">Reference proteome</keyword>
<dbReference type="PANTHER" id="PTHR47485">
    <property type="entry name" value="THYLAKOID LUMENAL 17.4 KDA PROTEIN, CHLOROPLASTIC"/>
    <property type="match status" value="1"/>
</dbReference>
<keyword evidence="2" id="KW-0175">Coiled coil</keyword>
<accession>A0A941FLA1</accession>
<dbReference type="InterPro" id="IPR001646">
    <property type="entry name" value="5peptide_repeat"/>
</dbReference>
<organism evidence="3 4">
    <name type="scientific">Streptomyces tuirus</name>
    <dbReference type="NCBI Taxonomy" id="68278"/>
    <lineage>
        <taxon>Bacteria</taxon>
        <taxon>Bacillati</taxon>
        <taxon>Actinomycetota</taxon>
        <taxon>Actinomycetes</taxon>
        <taxon>Kitasatosporales</taxon>
        <taxon>Streptomycetaceae</taxon>
        <taxon>Streptomyces</taxon>
    </lineage>
</organism>
<gene>
    <name evidence="3" type="ORF">KEF29_39900</name>
</gene>
<feature type="coiled-coil region" evidence="2">
    <location>
        <begin position="22"/>
        <end position="49"/>
    </location>
</feature>
<dbReference type="SUPFAM" id="SSF141571">
    <property type="entry name" value="Pentapeptide repeat-like"/>
    <property type="match status" value="1"/>
</dbReference>
<dbReference type="Gene3D" id="2.160.20.80">
    <property type="entry name" value="E3 ubiquitin-protein ligase SopA"/>
    <property type="match status" value="1"/>
</dbReference>
<evidence type="ECO:0000256" key="1">
    <source>
        <dbReference type="ARBA" id="ARBA00022737"/>
    </source>
</evidence>
<sequence length="318" mass="34459">MAVALGAAAVAGAGLYYTHRNHELAQRQYEQTQKQFSLAQEQFAHAQEQFAHTRTRDREQAELTREGQVTERYVEAIKLLGSAQLTERLGGIYALERVMRDSERDRSTVIEVLSAFVRNSSRNPPHTPDGEERTLRGAPAQVGPDAQAACTVLARRPSPSDGPYPDLRGASLPGVQLENALLAHANLTDAQLEGANLHGADLRDAILKRAVLKDALCGEACLDGAILVEADMSGASFYESSARGANFKDARTEGVVILQTDLDSASGLKAGHVATWFLDGSVNLPSHIRQDARVMSRMAETVELLTTALRQSEASDEE</sequence>
<dbReference type="PANTHER" id="PTHR47485:SF1">
    <property type="entry name" value="THYLAKOID LUMENAL 17.4 KDA PROTEIN, CHLOROPLASTIC"/>
    <property type="match status" value="1"/>
</dbReference>
<proteinExistence type="predicted"/>
<reference evidence="3 4" key="1">
    <citation type="submission" date="2021-04" db="EMBL/GenBank/DDBJ databases">
        <title>Characterization of the biosynthetic gene cluster of new lipopeptides with antitumor activity in the genome of the marine Streptomyces PHM034.</title>
        <authorList>
            <person name="Ceniceros A."/>
            <person name="Canedo L."/>
            <person name="Mendez C."/>
            <person name="Olano C."/>
            <person name="Schleissner C."/>
            <person name="Cuevas C."/>
            <person name="De La Calle F."/>
            <person name="Salas J.A."/>
        </authorList>
    </citation>
    <scope>NUCLEOTIDE SEQUENCE [LARGE SCALE GENOMIC DNA]</scope>
    <source>
        <strain evidence="3 4">PHM034</strain>
    </source>
</reference>
<dbReference type="EMBL" id="JAGTPG010000002">
    <property type="protein sequence ID" value="MBR8643570.1"/>
    <property type="molecule type" value="Genomic_DNA"/>
</dbReference>
<dbReference type="Pfam" id="PF00805">
    <property type="entry name" value="Pentapeptide"/>
    <property type="match status" value="2"/>
</dbReference>
<dbReference type="Proteomes" id="UP000682308">
    <property type="component" value="Unassembled WGS sequence"/>
</dbReference>
<comment type="caution">
    <text evidence="3">The sequence shown here is derived from an EMBL/GenBank/DDBJ whole genome shotgun (WGS) entry which is preliminary data.</text>
</comment>
<evidence type="ECO:0000313" key="4">
    <source>
        <dbReference type="Proteomes" id="UP000682308"/>
    </source>
</evidence>
<evidence type="ECO:0000256" key="2">
    <source>
        <dbReference type="SAM" id="Coils"/>
    </source>
</evidence>
<keyword evidence="1" id="KW-0677">Repeat</keyword>
<name>A0A941FLA1_9ACTN</name>
<protein>
    <submittedName>
        <fullName evidence="3">Pentapeptide repeat-containing protein</fullName>
    </submittedName>
</protein>